<dbReference type="PROSITE" id="PS51257">
    <property type="entry name" value="PROKAR_LIPOPROTEIN"/>
    <property type="match status" value="1"/>
</dbReference>
<protein>
    <submittedName>
        <fullName evidence="1">Putative lipoprotein</fullName>
    </submittedName>
</protein>
<evidence type="ECO:0000313" key="1">
    <source>
        <dbReference type="EMBL" id="AJS09859.1"/>
    </source>
</evidence>
<accession>A0A0D3RLZ4</accession>
<name>A0A0D3RLZ4_SALTM</name>
<geneLocation type="plasmid" evidence="1">
    <name>pSTM_Phi</name>
</geneLocation>
<keyword evidence="1" id="KW-0449">Lipoprotein</keyword>
<dbReference type="RefSeq" id="WP_147167256.1">
    <property type="nucleotide sequence ID" value="NZ_KP763470.1"/>
</dbReference>
<dbReference type="EMBL" id="KP763470">
    <property type="protein sequence ID" value="AJS09859.1"/>
    <property type="molecule type" value="Genomic_DNA"/>
</dbReference>
<keyword evidence="1" id="KW-0614">Plasmid</keyword>
<sequence length="140" mass="15330">MGYKFFVIGFISVTMLTACSTSSVPVTEAKFAPHNRVLKYQIPTETTLTIVRDKGLTGSGCNATIFINGDIVAKLKTGEKATFYLSEGEWVVGSSLESSGLCALNPSRMEREVKLNNGDTKKYRVYTSWDGTMDLLPTTL</sequence>
<dbReference type="AlphaFoldDB" id="A0A0D3RLZ4"/>
<organism evidence="1">
    <name type="scientific">Salmonella typhimurium</name>
    <dbReference type="NCBI Taxonomy" id="90371"/>
    <lineage>
        <taxon>Bacteria</taxon>
        <taxon>Pseudomonadati</taxon>
        <taxon>Pseudomonadota</taxon>
        <taxon>Gammaproteobacteria</taxon>
        <taxon>Enterobacterales</taxon>
        <taxon>Enterobacteriaceae</taxon>
        <taxon>Salmonella</taxon>
    </lineage>
</organism>
<reference evidence="1" key="1">
    <citation type="journal article" date="2015" name="FEMS Microbiol. Lett.">
        <title>Characterisation of a large novel phage-like plasmid in Salmonella enterica serovar Typhimurium.</title>
        <authorList>
            <person name="Octavia S."/>
            <person name="Sara J."/>
            <person name="Lan R."/>
        </authorList>
    </citation>
    <scope>NUCLEOTIDE SEQUENCE</scope>
    <source>
        <strain evidence="1">L946</strain>
        <plasmid evidence="1">pSTM_Phi</plasmid>
    </source>
</reference>
<proteinExistence type="predicted"/>